<proteinExistence type="predicted"/>
<protein>
    <submittedName>
        <fullName evidence="1">Uncharacterized protein</fullName>
    </submittedName>
</protein>
<dbReference type="EMBL" id="OCST01000004">
    <property type="protein sequence ID" value="SOE69667.1"/>
    <property type="molecule type" value="Genomic_DNA"/>
</dbReference>
<keyword evidence="2" id="KW-1185">Reference proteome</keyword>
<dbReference type="Proteomes" id="UP000219440">
    <property type="component" value="Unassembled WGS sequence"/>
</dbReference>
<evidence type="ECO:0000313" key="1">
    <source>
        <dbReference type="EMBL" id="SOE69667.1"/>
    </source>
</evidence>
<reference evidence="1 2" key="1">
    <citation type="submission" date="2017-09" db="EMBL/GenBank/DDBJ databases">
        <authorList>
            <person name="Ehlers B."/>
            <person name="Leendertz F.H."/>
        </authorList>
    </citation>
    <scope>NUCLEOTIDE SEQUENCE [LARGE SCALE GENOMIC DNA]</scope>
    <source>
        <strain evidence="1 2">CGMCC 1.05381</strain>
    </source>
</reference>
<sequence>MFGNRQTWCLSQTPLLPHDSGVLGTTRCLTDPSIRRQGVTGSNPVSPTMGLFKELPERETLRRDFGRVSCFLDQNRSRGGSCIALRHDLLVDCWARPGRCASHRSVCGEFYPLGRCCSRADGTGGRRNPSTPPAATLQNHEQLAVFLQKHVAAPYPVRMIRKPVRTALAAGRRAGDSGGLVTLIKLALCSPLS</sequence>
<organism evidence="1 2">
    <name type="scientific">Salinibacterium xinjiangense</name>
    <dbReference type="NCBI Taxonomy" id="386302"/>
    <lineage>
        <taxon>Bacteria</taxon>
        <taxon>Bacillati</taxon>
        <taxon>Actinomycetota</taxon>
        <taxon>Actinomycetes</taxon>
        <taxon>Micrococcales</taxon>
        <taxon>Microbacteriaceae</taxon>
        <taxon>Salinibacterium</taxon>
    </lineage>
</organism>
<name>A0A2C8ZV63_9MICO</name>
<gene>
    <name evidence="1" type="ORF">SAMN06296378_2028</name>
</gene>
<accession>A0A2C8ZV63</accession>
<evidence type="ECO:0000313" key="2">
    <source>
        <dbReference type="Proteomes" id="UP000219440"/>
    </source>
</evidence>
<dbReference type="AlphaFoldDB" id="A0A2C8ZV63"/>